<feature type="region of interest" description="Disordered" evidence="6">
    <location>
        <begin position="356"/>
        <end position="420"/>
    </location>
</feature>
<dbReference type="GO" id="GO:0004252">
    <property type="term" value="F:serine-type endopeptidase activity"/>
    <property type="evidence" value="ECO:0007669"/>
    <property type="project" value="InterPro"/>
</dbReference>
<evidence type="ECO:0000313" key="9">
    <source>
        <dbReference type="Proteomes" id="UP000664534"/>
    </source>
</evidence>
<evidence type="ECO:0000256" key="5">
    <source>
        <dbReference type="PROSITE-ProRule" id="PRU01240"/>
    </source>
</evidence>
<gene>
    <name evidence="8" type="ORF">IMSHALPRED_009138</name>
</gene>
<evidence type="ECO:0000256" key="6">
    <source>
        <dbReference type="SAM" id="MobiDB-lite"/>
    </source>
</evidence>
<accession>A0A8H3EN45</accession>
<proteinExistence type="inferred from homology"/>
<feature type="compositionally biased region" description="Acidic residues" evidence="6">
    <location>
        <begin position="380"/>
        <end position="398"/>
    </location>
</feature>
<keyword evidence="4" id="KW-0720">Serine protease</keyword>
<name>A0A8H3EN45_9LECA</name>
<feature type="region of interest" description="Disordered" evidence="6">
    <location>
        <begin position="148"/>
        <end position="179"/>
    </location>
</feature>
<comment type="caution">
    <text evidence="5">Lacks conserved residue(s) required for the propagation of feature annotation.</text>
</comment>
<dbReference type="EMBL" id="CAJPDT010000007">
    <property type="protein sequence ID" value="CAF9910271.1"/>
    <property type="molecule type" value="Genomic_DNA"/>
</dbReference>
<dbReference type="GO" id="GO:0006508">
    <property type="term" value="P:proteolysis"/>
    <property type="evidence" value="ECO:0007669"/>
    <property type="project" value="UniProtKB-KW"/>
</dbReference>
<feature type="region of interest" description="Disordered" evidence="6">
    <location>
        <begin position="556"/>
        <end position="577"/>
    </location>
</feature>
<dbReference type="InterPro" id="IPR050131">
    <property type="entry name" value="Peptidase_S8_subtilisin-like"/>
</dbReference>
<dbReference type="PANTHER" id="PTHR43806:SF11">
    <property type="entry name" value="CEREVISIN-RELATED"/>
    <property type="match status" value="1"/>
</dbReference>
<dbReference type="AlphaFoldDB" id="A0A8H3EN45"/>
<keyword evidence="3" id="KW-0378">Hydrolase</keyword>
<keyword evidence="7" id="KW-0732">Signal</keyword>
<sequence>MFIFLFLASLSVRSTLAAYTAFAPGGTGLVYIQGPAPDPTSSSGGTNGGIGTTTLSGLNLTSALSIASVSSLFAGSGNTSKISGLGVSSTLSAASVSDLSATSRSASGNSGPSVSSTFSTASVPGLSSGSSNLGSSVSSAFNNVAGTTTPTLSTSVPSRLGLTSAPSTPSITGTPATSSSVWPASITYVAQSGNSDVVGVAFTTTVNGTSKITTTQPQQSLITPTGSGTVYSLIAITEGGTTTTLTLSTLPTATLPSEPIGVQVVTESGIPVIYSPITLSGYSNTEPVEISTNFVETIDGQTTTQGGWWLIGIGGRIDPPKGRPWKTGSGIGCLAGPLICRSSCVDIGLFEICPPHEGGSGGGDETGPPGYPGGPIDGGGEPDDEPPPYEQPSVDDEPEKSSTNPTSTITASTSTNSTSISSGSAAQYYLVATAGADVAGINAFLEQIAPNANGPYAPLYPSNAVDGGFWTANLSFGAAASASSRSDISIVSTYTNTAAPSTWTPSALSDTVTVDLETLYASTLSPTETASAAKVRRRIADEGSRSDSGLLYRGEARKGSSEARVKNKSRKKESHQILKRDAGIRTVRQVLSPKDLSVVSWAPGVPSTRNVDYIFSERKGENTWVYVLDTGINPQHVEFRSNWPGRYGKFNIDPQVLRDPTVDFSNYPTNYAEHGTCMASKVCGTKTGVAKQATVIDVVYGQSAESLISVLELILINIRSRQAIGQALPGKTVLTISQKIEPYDASLSDKDNWWRIYPNEVNMVQQYLRAIMNLGVICVCAAGNDAQKYGFPRSGYPAALTSATFPLIPVGAVDTTAQDQVTVASFSQEGVIYMPGVNSPCASYEEDNFSQFDADGTSGGEPLQMRLKPPLSTRRLTWPDVSLRAATAMFAGLVALTMSEPGNVYGFGSDPTQYQQLVYNYYTVGYNFRRPALHPPGSWYRPGGSYAPVAWNGLDGSQGNVCPLTWPPRGAPGAPIKKRQTSDPLASPDICAAYTPHSVIIYSRAEQSCLDNIKNICPWTYFLYSIPDDPTGTPSDICDGSGFVGSVKESLPSNSIPFTLPTTTGETAGEDLKFVYSWTNDEPAGWVTGGSLTAPVACWEEAFNSSLTQTCTLEEPDTVSKRKRTVFPDGGGLSLHPVNYVYESWARCYWASD</sequence>
<feature type="region of interest" description="Disordered" evidence="6">
    <location>
        <begin position="102"/>
        <end position="121"/>
    </location>
</feature>
<protein>
    <recommendedName>
        <fullName evidence="10">Peptidase S8/S53 domain-containing protein</fullName>
    </recommendedName>
</protein>
<feature type="chain" id="PRO_5034030556" description="Peptidase S8/S53 domain-containing protein" evidence="7">
    <location>
        <begin position="18"/>
        <end position="1153"/>
    </location>
</feature>
<evidence type="ECO:0000256" key="2">
    <source>
        <dbReference type="ARBA" id="ARBA00022670"/>
    </source>
</evidence>
<evidence type="ECO:0000256" key="7">
    <source>
        <dbReference type="SAM" id="SignalP"/>
    </source>
</evidence>
<organism evidence="8 9">
    <name type="scientific">Imshaugia aleurites</name>
    <dbReference type="NCBI Taxonomy" id="172621"/>
    <lineage>
        <taxon>Eukaryota</taxon>
        <taxon>Fungi</taxon>
        <taxon>Dikarya</taxon>
        <taxon>Ascomycota</taxon>
        <taxon>Pezizomycotina</taxon>
        <taxon>Lecanoromycetes</taxon>
        <taxon>OSLEUM clade</taxon>
        <taxon>Lecanoromycetidae</taxon>
        <taxon>Lecanorales</taxon>
        <taxon>Lecanorineae</taxon>
        <taxon>Parmeliaceae</taxon>
        <taxon>Imshaugia</taxon>
    </lineage>
</organism>
<dbReference type="SUPFAM" id="SSF52743">
    <property type="entry name" value="Subtilisin-like"/>
    <property type="match status" value="1"/>
</dbReference>
<feature type="compositionally biased region" description="Low complexity" evidence="6">
    <location>
        <begin position="148"/>
        <end position="158"/>
    </location>
</feature>
<reference evidence="8" key="1">
    <citation type="submission" date="2021-03" db="EMBL/GenBank/DDBJ databases">
        <authorList>
            <person name="Tagirdzhanova G."/>
        </authorList>
    </citation>
    <scope>NUCLEOTIDE SEQUENCE</scope>
</reference>
<keyword evidence="9" id="KW-1185">Reference proteome</keyword>
<comment type="caution">
    <text evidence="8">The sequence shown here is derived from an EMBL/GenBank/DDBJ whole genome shotgun (WGS) entry which is preliminary data.</text>
</comment>
<evidence type="ECO:0000256" key="1">
    <source>
        <dbReference type="ARBA" id="ARBA00011073"/>
    </source>
</evidence>
<dbReference type="PANTHER" id="PTHR43806">
    <property type="entry name" value="PEPTIDASE S8"/>
    <property type="match status" value="1"/>
</dbReference>
<evidence type="ECO:0000256" key="4">
    <source>
        <dbReference type="ARBA" id="ARBA00022825"/>
    </source>
</evidence>
<evidence type="ECO:0000256" key="3">
    <source>
        <dbReference type="ARBA" id="ARBA00022801"/>
    </source>
</evidence>
<dbReference type="PROSITE" id="PS00136">
    <property type="entry name" value="SUBTILASE_ASP"/>
    <property type="match status" value="1"/>
</dbReference>
<dbReference type="Gene3D" id="3.40.50.200">
    <property type="entry name" value="Peptidase S8/S53 domain"/>
    <property type="match status" value="1"/>
</dbReference>
<evidence type="ECO:0000313" key="8">
    <source>
        <dbReference type="EMBL" id="CAF9910271.1"/>
    </source>
</evidence>
<dbReference type="InterPro" id="IPR036852">
    <property type="entry name" value="Peptidase_S8/S53_dom_sf"/>
</dbReference>
<feature type="compositionally biased region" description="Low complexity" evidence="6">
    <location>
        <begin position="103"/>
        <end position="121"/>
    </location>
</feature>
<dbReference type="OrthoDB" id="4937271at2759"/>
<feature type="compositionally biased region" description="Low complexity" evidence="6">
    <location>
        <begin position="401"/>
        <end position="420"/>
    </location>
</feature>
<comment type="similarity">
    <text evidence="1 5">Belongs to the peptidase S8 family.</text>
</comment>
<feature type="compositionally biased region" description="Polar residues" evidence="6">
    <location>
        <begin position="164"/>
        <end position="179"/>
    </location>
</feature>
<feature type="signal peptide" evidence="7">
    <location>
        <begin position="1"/>
        <end position="17"/>
    </location>
</feature>
<feature type="compositionally biased region" description="Basic and acidic residues" evidence="6">
    <location>
        <begin position="556"/>
        <end position="565"/>
    </location>
</feature>
<dbReference type="InterPro" id="IPR023827">
    <property type="entry name" value="Peptidase_S8_Asp-AS"/>
</dbReference>
<dbReference type="Proteomes" id="UP000664534">
    <property type="component" value="Unassembled WGS sequence"/>
</dbReference>
<keyword evidence="2" id="KW-0645">Protease</keyword>
<dbReference type="PROSITE" id="PS51892">
    <property type="entry name" value="SUBTILASE"/>
    <property type="match status" value="1"/>
</dbReference>
<evidence type="ECO:0008006" key="10">
    <source>
        <dbReference type="Google" id="ProtNLM"/>
    </source>
</evidence>